<organism evidence="13 14">
    <name type="scientific">Achromobacter seleniivolatilans</name>
    <dbReference type="NCBI Taxonomy" id="3047478"/>
    <lineage>
        <taxon>Bacteria</taxon>
        <taxon>Pseudomonadati</taxon>
        <taxon>Pseudomonadota</taxon>
        <taxon>Betaproteobacteria</taxon>
        <taxon>Burkholderiales</taxon>
        <taxon>Alcaligenaceae</taxon>
        <taxon>Achromobacter</taxon>
    </lineage>
</organism>
<dbReference type="PROSITE" id="PS51471">
    <property type="entry name" value="FE2OG_OXY"/>
    <property type="match status" value="1"/>
</dbReference>
<evidence type="ECO:0000313" key="13">
    <source>
        <dbReference type="EMBL" id="WMD18320.1"/>
    </source>
</evidence>
<comment type="similarity">
    <text evidence="11">Belongs to the iron/ascorbate-dependent oxidoreductase family.</text>
</comment>
<keyword evidence="11" id="KW-0408">Iron</keyword>
<evidence type="ECO:0000256" key="10">
    <source>
        <dbReference type="ARBA" id="ARBA00049359"/>
    </source>
</evidence>
<accession>A0ABY9LUK2</accession>
<comment type="pathway">
    <text evidence="2">Alkene biosynthesis; ethylene biosynthesis via 2-oxoglutarate.</text>
</comment>
<proteinExistence type="inferred from homology"/>
<reference evidence="13 14" key="1">
    <citation type="submission" date="2023-08" db="EMBL/GenBank/DDBJ databases">
        <title>Achromobacter seleniivolatilans sp. nov., isolated from seleniferous soil.</title>
        <authorList>
            <person name="Zhang S."/>
            <person name="Li K."/>
            <person name="Peng J."/>
            <person name="Zhao Q."/>
            <person name="Wang H."/>
            <person name="Guo Y."/>
        </authorList>
    </citation>
    <scope>NUCLEOTIDE SEQUENCE [LARGE SCALE GENOMIC DNA]</scope>
    <source>
        <strain evidence="13 14">R39</strain>
    </source>
</reference>
<keyword evidence="11" id="KW-0479">Metal-binding</keyword>
<evidence type="ECO:0000259" key="12">
    <source>
        <dbReference type="PROSITE" id="PS51471"/>
    </source>
</evidence>
<evidence type="ECO:0000256" key="11">
    <source>
        <dbReference type="RuleBase" id="RU003682"/>
    </source>
</evidence>
<dbReference type="EC" id="1.13.12.19" evidence="4"/>
<protein>
    <recommendedName>
        <fullName evidence="5">2-oxoglutarate-dependent ethylene/succinate-forming enzyme</fullName>
        <ecNumber evidence="4">1.13.12.19</ecNumber>
        <ecNumber evidence="3">1.14.20.7</ecNumber>
    </recommendedName>
    <alternativeName>
        <fullName evidence="7">2-oxoglutarate dioxygenase (ethylene-forming)</fullName>
    </alternativeName>
    <alternativeName>
        <fullName evidence="8">2-oxoglutarate/L-arginine monooxygenase/decarboxylase (succinate-forming)</fullName>
    </alternativeName>
</protein>
<evidence type="ECO:0000256" key="9">
    <source>
        <dbReference type="ARBA" id="ARBA00047725"/>
    </source>
</evidence>
<evidence type="ECO:0000256" key="8">
    <source>
        <dbReference type="ARBA" id="ARBA00031282"/>
    </source>
</evidence>
<dbReference type="SUPFAM" id="SSF51197">
    <property type="entry name" value="Clavaminate synthase-like"/>
    <property type="match status" value="1"/>
</dbReference>
<dbReference type="Proteomes" id="UP001234798">
    <property type="component" value="Chromosome"/>
</dbReference>
<dbReference type="Gene3D" id="2.60.120.330">
    <property type="entry name" value="B-lactam Antibiotic, Isopenicillin N Synthase, Chain"/>
    <property type="match status" value="1"/>
</dbReference>
<dbReference type="PANTHER" id="PTHR47990">
    <property type="entry name" value="2-OXOGLUTARATE (2OG) AND FE(II)-DEPENDENT OXYGENASE SUPERFAMILY PROTEIN-RELATED"/>
    <property type="match status" value="1"/>
</dbReference>
<dbReference type="PRINTS" id="PR00682">
    <property type="entry name" value="IPNSYNTHASE"/>
</dbReference>
<evidence type="ECO:0000256" key="7">
    <source>
        <dbReference type="ARBA" id="ARBA00031011"/>
    </source>
</evidence>
<evidence type="ECO:0000256" key="5">
    <source>
        <dbReference type="ARBA" id="ARBA00019045"/>
    </source>
</evidence>
<evidence type="ECO:0000256" key="6">
    <source>
        <dbReference type="ARBA" id="ARBA00022666"/>
    </source>
</evidence>
<comment type="catalytic activity">
    <reaction evidence="9">
        <text>2-oxoglutarate + O2 + 2 H(+) = ethene + 3 CO2 + H2O</text>
        <dbReference type="Rhea" id="RHEA:31523"/>
        <dbReference type="ChEBI" id="CHEBI:15377"/>
        <dbReference type="ChEBI" id="CHEBI:15378"/>
        <dbReference type="ChEBI" id="CHEBI:15379"/>
        <dbReference type="ChEBI" id="CHEBI:16526"/>
        <dbReference type="ChEBI" id="CHEBI:16810"/>
        <dbReference type="ChEBI" id="CHEBI:18153"/>
        <dbReference type="EC" id="1.13.12.19"/>
    </reaction>
</comment>
<dbReference type="EMBL" id="CP132976">
    <property type="protein sequence ID" value="WMD18320.1"/>
    <property type="molecule type" value="Genomic_DNA"/>
</dbReference>
<dbReference type="Pfam" id="PF14226">
    <property type="entry name" value="DIOX_N"/>
    <property type="match status" value="1"/>
</dbReference>
<feature type="domain" description="Fe2OG dioxygenase" evidence="12">
    <location>
        <begin position="178"/>
        <end position="279"/>
    </location>
</feature>
<evidence type="ECO:0000256" key="1">
    <source>
        <dbReference type="ARBA" id="ARBA00001954"/>
    </source>
</evidence>
<gene>
    <name evidence="13" type="ORF">RAS12_16905</name>
</gene>
<dbReference type="InterPro" id="IPR027443">
    <property type="entry name" value="IPNS-like_sf"/>
</dbReference>
<dbReference type="EC" id="1.14.20.7" evidence="3"/>
<evidence type="ECO:0000256" key="4">
    <source>
        <dbReference type="ARBA" id="ARBA00012531"/>
    </source>
</evidence>
<keyword evidence="6" id="KW-0266">Ethylene biosynthesis</keyword>
<name>A0ABY9LUK2_9BURK</name>
<dbReference type="InterPro" id="IPR026992">
    <property type="entry name" value="DIOX_N"/>
</dbReference>
<dbReference type="RefSeq" id="WP_306937334.1">
    <property type="nucleotide sequence ID" value="NZ_CP132976.1"/>
</dbReference>
<comment type="cofactor">
    <cofactor evidence="1">
        <name>Fe(2+)</name>
        <dbReference type="ChEBI" id="CHEBI:29033"/>
    </cofactor>
</comment>
<keyword evidence="11" id="KW-0560">Oxidoreductase</keyword>
<evidence type="ECO:0000256" key="2">
    <source>
        <dbReference type="ARBA" id="ARBA00004767"/>
    </source>
</evidence>
<dbReference type="InterPro" id="IPR050231">
    <property type="entry name" value="Iron_ascorbate_oxido_reductase"/>
</dbReference>
<comment type="catalytic activity">
    <reaction evidence="10">
        <text>L-arginine + 2-oxoglutarate + O2 = guanidine + L-glutamate 5-semialdehyde + succinate + CO2</text>
        <dbReference type="Rhea" id="RHEA:31535"/>
        <dbReference type="ChEBI" id="CHEBI:15379"/>
        <dbReference type="ChEBI" id="CHEBI:16526"/>
        <dbReference type="ChEBI" id="CHEBI:16810"/>
        <dbReference type="ChEBI" id="CHEBI:30031"/>
        <dbReference type="ChEBI" id="CHEBI:30087"/>
        <dbReference type="ChEBI" id="CHEBI:32682"/>
        <dbReference type="ChEBI" id="CHEBI:58066"/>
        <dbReference type="EC" id="1.14.20.7"/>
    </reaction>
</comment>
<evidence type="ECO:0000313" key="14">
    <source>
        <dbReference type="Proteomes" id="UP001234798"/>
    </source>
</evidence>
<evidence type="ECO:0000256" key="3">
    <source>
        <dbReference type="ARBA" id="ARBA00012293"/>
    </source>
</evidence>
<dbReference type="Pfam" id="PF03171">
    <property type="entry name" value="2OG-FeII_Oxy"/>
    <property type="match status" value="1"/>
</dbReference>
<keyword evidence="14" id="KW-1185">Reference proteome</keyword>
<dbReference type="InterPro" id="IPR005123">
    <property type="entry name" value="Oxoglu/Fe-dep_dioxygenase_dom"/>
</dbReference>
<sequence>MNENRKAVRSIPVIDVQGLRVNQGISSDLVSQVDRACREIGFFSVVNHGIDASTIDSVLAQAKIFFNQPKHLKEEIEIHKSPYMRGYFSEGADKSDGVLGDIKEGFDMASEIALEDAYVKANLPFYGPNAWPASMPHFRSVMLGYHAQALDLGRRLLRVFALGLGMPAHHFDDKFVKPMAQLRVLRYPPIEYAEGQPIGAGEHTDFGWITMIAQDSVGGLEVRNAEHEWIPVPPIKSGFVVNIGDLMSRWTNDHYPATFHRVVNTSNRERYSAAFFMDPDYYASVECLSSCVSPERPARYPPTIAGEYMDRRFLETTTFRESQNNR</sequence>
<dbReference type="InterPro" id="IPR044861">
    <property type="entry name" value="IPNS-like_FE2OG_OXY"/>
</dbReference>